<dbReference type="EMBL" id="PKPP01000801">
    <property type="protein sequence ID" value="PWA88576.1"/>
    <property type="molecule type" value="Genomic_DNA"/>
</dbReference>
<protein>
    <submittedName>
        <fullName evidence="2">Uncharacterized protein</fullName>
    </submittedName>
</protein>
<sequence>MTCFCLSSGRKKVLLESGIWLVNNKPLVVQRWNPNICIDRSEPEVLPIWIKLFNVSIEAWTVKGISAIASSLGNRAKNRHNNVTRGVNNVQREPNKFEMNKGPKIPKNRMEFRPVEKKTNLGNYRDDDATGNGVRGSIQDQDKQNGNKTANGSRSPWKITPETVASIRKSANKYAIFENIEDCAS</sequence>
<reference evidence="2 3" key="1">
    <citation type="journal article" date="2018" name="Mol. Plant">
        <title>The genome of Artemisia annua provides insight into the evolution of Asteraceae family and artemisinin biosynthesis.</title>
        <authorList>
            <person name="Shen Q."/>
            <person name="Zhang L."/>
            <person name="Liao Z."/>
            <person name="Wang S."/>
            <person name="Yan T."/>
            <person name="Shi P."/>
            <person name="Liu M."/>
            <person name="Fu X."/>
            <person name="Pan Q."/>
            <person name="Wang Y."/>
            <person name="Lv Z."/>
            <person name="Lu X."/>
            <person name="Zhang F."/>
            <person name="Jiang W."/>
            <person name="Ma Y."/>
            <person name="Chen M."/>
            <person name="Hao X."/>
            <person name="Li L."/>
            <person name="Tang Y."/>
            <person name="Lv G."/>
            <person name="Zhou Y."/>
            <person name="Sun X."/>
            <person name="Brodelius P.E."/>
            <person name="Rose J.K.C."/>
            <person name="Tang K."/>
        </authorList>
    </citation>
    <scope>NUCLEOTIDE SEQUENCE [LARGE SCALE GENOMIC DNA]</scope>
    <source>
        <strain evidence="3">cv. Huhao1</strain>
        <tissue evidence="2">Leaf</tissue>
    </source>
</reference>
<evidence type="ECO:0000313" key="2">
    <source>
        <dbReference type="EMBL" id="PWA88576.1"/>
    </source>
</evidence>
<dbReference type="AlphaFoldDB" id="A0A2U1PS32"/>
<evidence type="ECO:0000256" key="1">
    <source>
        <dbReference type="SAM" id="MobiDB-lite"/>
    </source>
</evidence>
<feature type="region of interest" description="Disordered" evidence="1">
    <location>
        <begin position="95"/>
        <end position="161"/>
    </location>
</feature>
<dbReference type="PANTHER" id="PTHR31286:SF180">
    <property type="entry name" value="OS10G0362600 PROTEIN"/>
    <property type="match status" value="1"/>
</dbReference>
<dbReference type="OrthoDB" id="1939300at2759"/>
<keyword evidence="3" id="KW-1185">Reference proteome</keyword>
<organism evidence="2 3">
    <name type="scientific">Artemisia annua</name>
    <name type="common">Sweet wormwood</name>
    <dbReference type="NCBI Taxonomy" id="35608"/>
    <lineage>
        <taxon>Eukaryota</taxon>
        <taxon>Viridiplantae</taxon>
        <taxon>Streptophyta</taxon>
        <taxon>Embryophyta</taxon>
        <taxon>Tracheophyta</taxon>
        <taxon>Spermatophyta</taxon>
        <taxon>Magnoliopsida</taxon>
        <taxon>eudicotyledons</taxon>
        <taxon>Gunneridae</taxon>
        <taxon>Pentapetalae</taxon>
        <taxon>asterids</taxon>
        <taxon>campanulids</taxon>
        <taxon>Asterales</taxon>
        <taxon>Asteraceae</taxon>
        <taxon>Asteroideae</taxon>
        <taxon>Anthemideae</taxon>
        <taxon>Artemisiinae</taxon>
        <taxon>Artemisia</taxon>
    </lineage>
</organism>
<dbReference type="Proteomes" id="UP000245207">
    <property type="component" value="Unassembled WGS sequence"/>
</dbReference>
<proteinExistence type="predicted"/>
<name>A0A2U1PS32_ARTAN</name>
<feature type="compositionally biased region" description="Basic and acidic residues" evidence="1">
    <location>
        <begin position="108"/>
        <end position="128"/>
    </location>
</feature>
<gene>
    <name evidence="2" type="ORF">CTI12_AA119470</name>
</gene>
<dbReference type="PANTHER" id="PTHR31286">
    <property type="entry name" value="GLYCINE-RICH CELL WALL STRUCTURAL PROTEIN 1.8-LIKE"/>
    <property type="match status" value="1"/>
</dbReference>
<dbReference type="InterPro" id="IPR040256">
    <property type="entry name" value="At4g02000-like"/>
</dbReference>
<evidence type="ECO:0000313" key="3">
    <source>
        <dbReference type="Proteomes" id="UP000245207"/>
    </source>
</evidence>
<accession>A0A2U1PS32</accession>
<comment type="caution">
    <text evidence="2">The sequence shown here is derived from an EMBL/GenBank/DDBJ whole genome shotgun (WGS) entry which is preliminary data.</text>
</comment>